<sequence>MSFLGYKDNREFYTLLFNTAIPIAVQNAISSSLNLVDNVMIGQLGATSIAAVGLANQLFFLMTLILFGTYSGVSIFISQYWGNKNYDRLRDVMVVALTIGLIVSALFFIIAFALPVQFLTLISGDTDLIAVGAPYLRIVSFSYLLTAVSFAFGFSTRGIGHAKLPMKASVISLLINTGLNALLIFGLFGFPVLGVRGAAIATLIARIIECIIILNGIYRGIPYLSVTLSDFFKAKRSTFQHILKTALPVIVNEGFWALGMTTYAYVYAHMGTMEMASIQISNMINSLFFVISMGLGNAAMVMLGNKLGAGEIDDAIRFNHKFLALSAICGIFVAIIVFTLSPFAIPRLFNLTAAGYTATIKTLRVLAFLTPFRFYNTIVVIGTLRSGGDTVYSMILELSCVWLIGVPIAFFCGFYLKLPVYYVAGFIGVEEIAKALLGLPRVKSNKWAKRLIQT</sequence>
<feature type="transmembrane region" description="Helical" evidence="7">
    <location>
        <begin position="12"/>
        <end position="29"/>
    </location>
</feature>
<evidence type="ECO:0000256" key="6">
    <source>
        <dbReference type="ARBA" id="ARBA00023136"/>
    </source>
</evidence>
<keyword evidence="2" id="KW-0813">Transport</keyword>
<evidence type="ECO:0000313" key="8">
    <source>
        <dbReference type="EMBL" id="MBS7526422.1"/>
    </source>
</evidence>
<keyword evidence="6 7" id="KW-0472">Membrane</keyword>
<dbReference type="PANTHER" id="PTHR42925:SF2">
    <property type="entry name" value="NA+ DRIVEN MULTIDRUG EFFLUX PUMP"/>
    <property type="match status" value="1"/>
</dbReference>
<dbReference type="PIRSF" id="PIRSF006603">
    <property type="entry name" value="DinF"/>
    <property type="match status" value="1"/>
</dbReference>
<dbReference type="InterPro" id="IPR002528">
    <property type="entry name" value="MATE_fam"/>
</dbReference>
<dbReference type="CDD" id="cd13134">
    <property type="entry name" value="MATE_like_8"/>
    <property type="match status" value="1"/>
</dbReference>
<comment type="caution">
    <text evidence="8">The sequence shown here is derived from an EMBL/GenBank/DDBJ whole genome shotgun (WGS) entry which is preliminary data.</text>
</comment>
<feature type="transmembrane region" description="Helical" evidence="7">
    <location>
        <begin position="365"/>
        <end position="384"/>
    </location>
</feature>
<protein>
    <submittedName>
        <fullName evidence="8">MATE family efflux transporter</fullName>
    </submittedName>
</protein>
<evidence type="ECO:0000256" key="4">
    <source>
        <dbReference type="ARBA" id="ARBA00022692"/>
    </source>
</evidence>
<name>A0ABS5PNC6_9FIRM</name>
<evidence type="ECO:0000313" key="9">
    <source>
        <dbReference type="Proteomes" id="UP000746471"/>
    </source>
</evidence>
<evidence type="ECO:0000256" key="3">
    <source>
        <dbReference type="ARBA" id="ARBA00022475"/>
    </source>
</evidence>
<evidence type="ECO:0000256" key="2">
    <source>
        <dbReference type="ARBA" id="ARBA00022448"/>
    </source>
</evidence>
<feature type="transmembrane region" description="Helical" evidence="7">
    <location>
        <begin position="280"/>
        <end position="301"/>
    </location>
</feature>
<feature type="transmembrane region" description="Helical" evidence="7">
    <location>
        <begin position="134"/>
        <end position="156"/>
    </location>
</feature>
<feature type="transmembrane region" description="Helical" evidence="7">
    <location>
        <begin position="396"/>
        <end position="416"/>
    </location>
</feature>
<feature type="transmembrane region" description="Helical" evidence="7">
    <location>
        <begin position="92"/>
        <end position="114"/>
    </location>
</feature>
<keyword evidence="4 7" id="KW-0812">Transmembrane</keyword>
<dbReference type="Pfam" id="PF01554">
    <property type="entry name" value="MatE"/>
    <property type="match status" value="2"/>
</dbReference>
<feature type="transmembrane region" description="Helical" evidence="7">
    <location>
        <begin position="168"/>
        <end position="193"/>
    </location>
</feature>
<evidence type="ECO:0000256" key="7">
    <source>
        <dbReference type="SAM" id="Phobius"/>
    </source>
</evidence>
<evidence type="ECO:0000256" key="1">
    <source>
        <dbReference type="ARBA" id="ARBA00004651"/>
    </source>
</evidence>
<feature type="transmembrane region" description="Helical" evidence="7">
    <location>
        <begin position="49"/>
        <end position="71"/>
    </location>
</feature>
<comment type="subcellular location">
    <subcellularLocation>
        <location evidence="1">Cell membrane</location>
        <topology evidence="1">Multi-pass membrane protein</topology>
    </subcellularLocation>
</comment>
<keyword evidence="9" id="KW-1185">Reference proteome</keyword>
<gene>
    <name evidence="8" type="ORF">KHM83_07010</name>
</gene>
<accession>A0ABS5PNC6</accession>
<dbReference type="RefSeq" id="WP_213236281.1">
    <property type="nucleotide sequence ID" value="NZ_JAHBCL010000010.1"/>
</dbReference>
<reference evidence="8 9" key="1">
    <citation type="submission" date="2021-05" db="EMBL/GenBank/DDBJ databases">
        <title>Fusibacter ferrireducens sp. nov., an anaerobic, sulfur- and Fe-reducing bacterium isolated from the mangrove sediment.</title>
        <authorList>
            <person name="Qiu D."/>
        </authorList>
    </citation>
    <scope>NUCLEOTIDE SEQUENCE [LARGE SCALE GENOMIC DNA]</scope>
    <source>
        <strain evidence="8 9">DSM 12116</strain>
    </source>
</reference>
<dbReference type="InterPro" id="IPR047135">
    <property type="entry name" value="YsiQ"/>
</dbReference>
<dbReference type="EMBL" id="JAHBCL010000010">
    <property type="protein sequence ID" value="MBS7526422.1"/>
    <property type="molecule type" value="Genomic_DNA"/>
</dbReference>
<dbReference type="NCBIfam" id="TIGR00797">
    <property type="entry name" value="matE"/>
    <property type="match status" value="1"/>
</dbReference>
<dbReference type="PANTHER" id="PTHR42925">
    <property type="entry name" value="MULTIDRUG AND TOXIN EFFLUX PROTEIN MATE FAMILY"/>
    <property type="match status" value="1"/>
</dbReference>
<dbReference type="InterPro" id="IPR048279">
    <property type="entry name" value="MdtK-like"/>
</dbReference>
<dbReference type="Proteomes" id="UP000746471">
    <property type="component" value="Unassembled WGS sequence"/>
</dbReference>
<organism evidence="8 9">
    <name type="scientific">Fusibacter paucivorans</name>
    <dbReference type="NCBI Taxonomy" id="76009"/>
    <lineage>
        <taxon>Bacteria</taxon>
        <taxon>Bacillati</taxon>
        <taxon>Bacillota</taxon>
        <taxon>Clostridia</taxon>
        <taxon>Eubacteriales</taxon>
        <taxon>Eubacteriales Family XII. Incertae Sedis</taxon>
        <taxon>Fusibacter</taxon>
    </lineage>
</organism>
<feature type="transmembrane region" description="Helical" evidence="7">
    <location>
        <begin position="242"/>
        <end position="268"/>
    </location>
</feature>
<evidence type="ECO:0000256" key="5">
    <source>
        <dbReference type="ARBA" id="ARBA00022989"/>
    </source>
</evidence>
<feature type="transmembrane region" description="Helical" evidence="7">
    <location>
        <begin position="322"/>
        <end position="345"/>
    </location>
</feature>
<keyword evidence="3" id="KW-1003">Cell membrane</keyword>
<proteinExistence type="predicted"/>
<keyword evidence="5 7" id="KW-1133">Transmembrane helix</keyword>